<evidence type="ECO:0000313" key="2">
    <source>
        <dbReference type="Proteomes" id="UP000694406"/>
    </source>
</evidence>
<organism evidence="1 2">
    <name type="scientific">Laticauda laticaudata</name>
    <name type="common">Blue-ringed sea krait</name>
    <name type="synonym">Blue-lipped sea krait</name>
    <dbReference type="NCBI Taxonomy" id="8630"/>
    <lineage>
        <taxon>Eukaryota</taxon>
        <taxon>Metazoa</taxon>
        <taxon>Chordata</taxon>
        <taxon>Craniata</taxon>
        <taxon>Vertebrata</taxon>
        <taxon>Euteleostomi</taxon>
        <taxon>Lepidosauria</taxon>
        <taxon>Squamata</taxon>
        <taxon>Bifurcata</taxon>
        <taxon>Unidentata</taxon>
        <taxon>Episquamata</taxon>
        <taxon>Toxicofera</taxon>
        <taxon>Serpentes</taxon>
        <taxon>Colubroidea</taxon>
        <taxon>Elapidae</taxon>
        <taxon>Laticaudinae</taxon>
        <taxon>Laticauda</taxon>
    </lineage>
</organism>
<dbReference type="PANTHER" id="PTHR43691:SF8">
    <property type="entry name" value="URIDINE PHOSPHORYLASE 2"/>
    <property type="match status" value="1"/>
</dbReference>
<dbReference type="GO" id="GO:0047847">
    <property type="term" value="F:deoxyuridine phosphorylase activity"/>
    <property type="evidence" value="ECO:0007669"/>
    <property type="project" value="Ensembl"/>
</dbReference>
<dbReference type="GO" id="GO:0006218">
    <property type="term" value="P:uridine catabolic process"/>
    <property type="evidence" value="ECO:0007669"/>
    <property type="project" value="Ensembl"/>
</dbReference>
<protein>
    <submittedName>
        <fullName evidence="1">Uridine phosphorylase 2</fullName>
    </submittedName>
</protein>
<evidence type="ECO:0000313" key="1">
    <source>
        <dbReference type="Ensembl" id="ENSLLTP00000019954.1"/>
    </source>
</evidence>
<dbReference type="GO" id="GO:0045098">
    <property type="term" value="C:type III intermediate filament"/>
    <property type="evidence" value="ECO:0007669"/>
    <property type="project" value="Ensembl"/>
</dbReference>
<dbReference type="GO" id="GO:0004850">
    <property type="term" value="F:uridine phosphorylase activity"/>
    <property type="evidence" value="ECO:0007669"/>
    <property type="project" value="Ensembl"/>
</dbReference>
<dbReference type="SUPFAM" id="SSF53167">
    <property type="entry name" value="Purine and uridine phosphorylases"/>
    <property type="match status" value="1"/>
</dbReference>
<dbReference type="GO" id="GO:0005829">
    <property type="term" value="C:cytosol"/>
    <property type="evidence" value="ECO:0007669"/>
    <property type="project" value="TreeGrafter"/>
</dbReference>
<gene>
    <name evidence="1" type="primary">UPP2</name>
</gene>
<accession>A0A8C5WXA7</accession>
<sequence length="119" mass="13623">MRRKVSPTKLPSFEPGSVVITDVAVDSFFKPHFEQVIRDHLASELLKCSRKDFPTLMDHTMCTYDFYKANQGRLDGALSCFSNEKKLEYLKRAYNAAERNIEMESTVFAAMCRLCSLKG</sequence>
<dbReference type="GeneTree" id="ENSGT00940000161094"/>
<dbReference type="Ensembl" id="ENSLLTT00000020695.1">
    <property type="protein sequence ID" value="ENSLLTP00000019954.1"/>
    <property type="gene ID" value="ENSLLTG00000014970.1"/>
</dbReference>
<keyword evidence="2" id="KW-1185">Reference proteome</keyword>
<dbReference type="GO" id="GO:0006249">
    <property type="term" value="P:dCMP catabolic process"/>
    <property type="evidence" value="ECO:0007669"/>
    <property type="project" value="Ensembl"/>
</dbReference>
<proteinExistence type="predicted"/>
<dbReference type="PANTHER" id="PTHR43691">
    <property type="entry name" value="URIDINE PHOSPHORYLASE"/>
    <property type="match status" value="1"/>
</dbReference>
<reference evidence="1" key="2">
    <citation type="submission" date="2025-09" db="UniProtKB">
        <authorList>
            <consortium name="Ensembl"/>
        </authorList>
    </citation>
    <scope>IDENTIFICATION</scope>
</reference>
<dbReference type="InterPro" id="IPR035994">
    <property type="entry name" value="Nucleoside_phosphorylase_sf"/>
</dbReference>
<dbReference type="Proteomes" id="UP000694406">
    <property type="component" value="Unplaced"/>
</dbReference>
<dbReference type="GO" id="GO:0042802">
    <property type="term" value="F:identical protein binding"/>
    <property type="evidence" value="ECO:0007669"/>
    <property type="project" value="Ensembl"/>
</dbReference>
<dbReference type="AlphaFoldDB" id="A0A8C5WXA7"/>
<dbReference type="Gene3D" id="3.40.50.1580">
    <property type="entry name" value="Nucleoside phosphorylase domain"/>
    <property type="match status" value="1"/>
</dbReference>
<name>A0A8C5WXA7_LATLA</name>
<reference evidence="1" key="1">
    <citation type="submission" date="2025-08" db="UniProtKB">
        <authorList>
            <consortium name="Ensembl"/>
        </authorList>
    </citation>
    <scope>IDENTIFICATION</scope>
</reference>